<organism evidence="2 3">
    <name type="scientific">Mariniflexile ostreae</name>
    <dbReference type="NCBI Taxonomy" id="1520892"/>
    <lineage>
        <taxon>Bacteria</taxon>
        <taxon>Pseudomonadati</taxon>
        <taxon>Bacteroidota</taxon>
        <taxon>Flavobacteriia</taxon>
        <taxon>Flavobacteriales</taxon>
        <taxon>Flavobacteriaceae</taxon>
        <taxon>Mariniflexile</taxon>
    </lineage>
</organism>
<evidence type="ECO:0000313" key="3">
    <source>
        <dbReference type="Proteomes" id="UP001589585"/>
    </source>
</evidence>
<evidence type="ECO:0000256" key="1">
    <source>
        <dbReference type="SAM" id="SignalP"/>
    </source>
</evidence>
<gene>
    <name evidence="2" type="ORF">ACFFU9_00300</name>
</gene>
<protein>
    <recommendedName>
        <fullName evidence="4">Peptidoglycan-binding protein LysM</fullName>
    </recommendedName>
</protein>
<keyword evidence="1" id="KW-0732">Signal</keyword>
<dbReference type="Proteomes" id="UP001589585">
    <property type="component" value="Unassembled WGS sequence"/>
</dbReference>
<dbReference type="RefSeq" id="WP_379859357.1">
    <property type="nucleotide sequence ID" value="NZ_JBHMFC010000001.1"/>
</dbReference>
<evidence type="ECO:0008006" key="4">
    <source>
        <dbReference type="Google" id="ProtNLM"/>
    </source>
</evidence>
<dbReference type="EMBL" id="JBHMFC010000001">
    <property type="protein sequence ID" value="MFB9055170.1"/>
    <property type="molecule type" value="Genomic_DNA"/>
</dbReference>
<name>A0ABV5F6V3_9FLAO</name>
<feature type="signal peptide" evidence="1">
    <location>
        <begin position="1"/>
        <end position="19"/>
    </location>
</feature>
<comment type="caution">
    <text evidence="2">The sequence shown here is derived from an EMBL/GenBank/DDBJ whole genome shotgun (WGS) entry which is preliminary data.</text>
</comment>
<reference evidence="2 3" key="1">
    <citation type="submission" date="2024-09" db="EMBL/GenBank/DDBJ databases">
        <authorList>
            <person name="Sun Q."/>
            <person name="Mori K."/>
        </authorList>
    </citation>
    <scope>NUCLEOTIDE SEQUENCE [LARGE SCALE GENOMIC DNA]</scope>
    <source>
        <strain evidence="2 3">CECT 8622</strain>
    </source>
</reference>
<keyword evidence="3" id="KW-1185">Reference proteome</keyword>
<proteinExistence type="predicted"/>
<sequence length="181" mass="18689">MKNTILASLALLLGFAVNAQTPATDVVTLNVNLSPIQSITVNTSQKTVNLDYVTADDYSNGVTLAQANHLEVYSTGGFQVSVKSAGTELTNGSEVNGNIAASDIKITATDGTAAIDAAAYKPTVSLSAENQAILSTTKGAVNKNVNITYGAAGGDAYVDKYIAGQNPTTYTTQLTYTITAQ</sequence>
<feature type="chain" id="PRO_5046397527" description="Peptidoglycan-binding protein LysM" evidence="1">
    <location>
        <begin position="20"/>
        <end position="181"/>
    </location>
</feature>
<evidence type="ECO:0000313" key="2">
    <source>
        <dbReference type="EMBL" id="MFB9055170.1"/>
    </source>
</evidence>
<accession>A0ABV5F6V3</accession>